<dbReference type="PANTHER" id="PTHR48079">
    <property type="entry name" value="PROTEIN YEEZ"/>
    <property type="match status" value="1"/>
</dbReference>
<dbReference type="Proteomes" id="UP000547674">
    <property type="component" value="Unassembled WGS sequence"/>
</dbReference>
<dbReference type="Pfam" id="PF01370">
    <property type="entry name" value="Epimerase"/>
    <property type="match status" value="1"/>
</dbReference>
<evidence type="ECO:0000313" key="3">
    <source>
        <dbReference type="EMBL" id="NNF07264.1"/>
    </source>
</evidence>
<proteinExistence type="predicted"/>
<reference evidence="3 4" key="1">
    <citation type="submission" date="2020-03" db="EMBL/GenBank/DDBJ databases">
        <title>Metabolic flexibility allows generalist bacteria to become dominant in a frequently disturbed ecosystem.</title>
        <authorList>
            <person name="Chen Y.-J."/>
            <person name="Leung P.M."/>
            <person name="Bay S.K."/>
            <person name="Hugenholtz P."/>
            <person name="Kessler A.J."/>
            <person name="Shelley G."/>
            <person name="Waite D.W."/>
            <person name="Cook P.L."/>
            <person name="Greening C."/>
        </authorList>
    </citation>
    <scope>NUCLEOTIDE SEQUENCE [LARGE SCALE GENOMIC DNA]</scope>
    <source>
        <strain evidence="3">SS_bin_28</strain>
    </source>
</reference>
<name>A0A7Y2H2M7_UNCEI</name>
<dbReference type="AlphaFoldDB" id="A0A7Y2H2M7"/>
<sequence>MPETTIKGPVLVTGGTGFLGSHMVDALLEQGVAVRCLVRKTSNLRWLPEDKIELAYGEITDRASLDRAMVGIKSVVHSAAITMTEDHDEYYRVNETGTKDLVKAAMNHAPDLDRFLLVSSLTAAGPTSRDYARTEEDREEPTSLYGKSKLAGERALQKINPPFDWTIVRPGAIYGPRDPALMKLYGMVEKGSVVRVRGPSQLVSLIHVSDLVEGLIEALTNPIAVGKLYHQAHPEPITWDDVADYCAEALGKRTTKISVPRTLLPAVAKGAGLWASINRRQNPLAKDRLDDLLQ</sequence>
<comment type="caution">
    <text evidence="3">The sequence shown here is derived from an EMBL/GenBank/DDBJ whole genome shotgun (WGS) entry which is preliminary data.</text>
</comment>
<dbReference type="InterPro" id="IPR001509">
    <property type="entry name" value="Epimerase_deHydtase"/>
</dbReference>
<feature type="non-terminal residue" evidence="3">
    <location>
        <position position="294"/>
    </location>
</feature>
<evidence type="ECO:0000259" key="2">
    <source>
        <dbReference type="Pfam" id="PF01370"/>
    </source>
</evidence>
<organism evidence="3 4">
    <name type="scientific">Eiseniibacteriota bacterium</name>
    <dbReference type="NCBI Taxonomy" id="2212470"/>
    <lineage>
        <taxon>Bacteria</taxon>
        <taxon>Candidatus Eiseniibacteriota</taxon>
    </lineage>
</organism>
<dbReference type="GO" id="GO:0005737">
    <property type="term" value="C:cytoplasm"/>
    <property type="evidence" value="ECO:0007669"/>
    <property type="project" value="TreeGrafter"/>
</dbReference>
<dbReference type="InterPro" id="IPR036291">
    <property type="entry name" value="NAD(P)-bd_dom_sf"/>
</dbReference>
<accession>A0A7Y2H2M7</accession>
<evidence type="ECO:0000256" key="1">
    <source>
        <dbReference type="SAM" id="MobiDB-lite"/>
    </source>
</evidence>
<gene>
    <name evidence="3" type="ORF">HKN21_10935</name>
</gene>
<dbReference type="InterPro" id="IPR051783">
    <property type="entry name" value="NAD(P)-dependent_oxidoreduct"/>
</dbReference>
<dbReference type="EMBL" id="JABDJR010000439">
    <property type="protein sequence ID" value="NNF07264.1"/>
    <property type="molecule type" value="Genomic_DNA"/>
</dbReference>
<feature type="domain" description="NAD-dependent epimerase/dehydratase" evidence="2">
    <location>
        <begin position="10"/>
        <end position="223"/>
    </location>
</feature>
<feature type="region of interest" description="Disordered" evidence="1">
    <location>
        <begin position="127"/>
        <end position="147"/>
    </location>
</feature>
<evidence type="ECO:0000313" key="4">
    <source>
        <dbReference type="Proteomes" id="UP000547674"/>
    </source>
</evidence>
<dbReference type="Gene3D" id="3.40.50.720">
    <property type="entry name" value="NAD(P)-binding Rossmann-like Domain"/>
    <property type="match status" value="1"/>
</dbReference>
<dbReference type="SUPFAM" id="SSF51735">
    <property type="entry name" value="NAD(P)-binding Rossmann-fold domains"/>
    <property type="match status" value="1"/>
</dbReference>
<dbReference type="GO" id="GO:0004029">
    <property type="term" value="F:aldehyde dehydrogenase (NAD+) activity"/>
    <property type="evidence" value="ECO:0007669"/>
    <property type="project" value="TreeGrafter"/>
</dbReference>
<protein>
    <submittedName>
        <fullName evidence="3">NAD-dependent epimerase/dehydratase family protein</fullName>
    </submittedName>
</protein>
<dbReference type="PANTHER" id="PTHR48079:SF6">
    <property type="entry name" value="NAD(P)-BINDING DOMAIN-CONTAINING PROTEIN-RELATED"/>
    <property type="match status" value="1"/>
</dbReference>